<accession>A0ABV9UB61</accession>
<dbReference type="EMBL" id="JBHSIT010000016">
    <property type="protein sequence ID" value="MFC4913347.1"/>
    <property type="molecule type" value="Genomic_DNA"/>
</dbReference>
<dbReference type="RefSeq" id="WP_378264177.1">
    <property type="nucleotide sequence ID" value="NZ_JBHSIT010000016.1"/>
</dbReference>
<gene>
    <name evidence="2" type="ORF">ACFPCY_39030</name>
</gene>
<organism evidence="2 3">
    <name type="scientific">Actinomadura gamaensis</name>
    <dbReference type="NCBI Taxonomy" id="1763541"/>
    <lineage>
        <taxon>Bacteria</taxon>
        <taxon>Bacillati</taxon>
        <taxon>Actinomycetota</taxon>
        <taxon>Actinomycetes</taxon>
        <taxon>Streptosporangiales</taxon>
        <taxon>Thermomonosporaceae</taxon>
        <taxon>Actinomadura</taxon>
    </lineage>
</organism>
<dbReference type="Pfam" id="PF20226">
    <property type="entry name" value="DUF6585"/>
    <property type="match status" value="1"/>
</dbReference>
<sequence>MLERAAAHGLGVPVRVFDGRSGRRRAIGWVVLLVLAVLVLAPAAGLYLAAGRFWIGVLAAVVAVLYTAVAGRIVLRAGFREQRPVVYLFDGGLVYAGTGRTVAYHWDDLSAVTVAGVRDGTRGRTRWRFVVTAEGGRDLPLDDRLPDVRRLGEVVVAEVTARVVPRLAAIVRGGGTVRFGAFSVDMEGVGKDGQVVPWAAVRDVGLVNGLVRVSTAGGSPELTALAAHTPNAVALVELCAWTPAARDRRVR</sequence>
<feature type="transmembrane region" description="Helical" evidence="1">
    <location>
        <begin position="53"/>
        <end position="75"/>
    </location>
</feature>
<comment type="caution">
    <text evidence="2">The sequence shown here is derived from an EMBL/GenBank/DDBJ whole genome shotgun (WGS) entry which is preliminary data.</text>
</comment>
<protein>
    <submittedName>
        <fullName evidence="2">DUF6585 family protein</fullName>
    </submittedName>
</protein>
<evidence type="ECO:0000313" key="2">
    <source>
        <dbReference type="EMBL" id="MFC4913347.1"/>
    </source>
</evidence>
<dbReference type="Proteomes" id="UP001595872">
    <property type="component" value="Unassembled WGS sequence"/>
</dbReference>
<keyword evidence="1" id="KW-1133">Transmembrane helix</keyword>
<reference evidence="3" key="1">
    <citation type="journal article" date="2019" name="Int. J. Syst. Evol. Microbiol.">
        <title>The Global Catalogue of Microorganisms (GCM) 10K type strain sequencing project: providing services to taxonomists for standard genome sequencing and annotation.</title>
        <authorList>
            <consortium name="The Broad Institute Genomics Platform"/>
            <consortium name="The Broad Institute Genome Sequencing Center for Infectious Disease"/>
            <person name="Wu L."/>
            <person name="Ma J."/>
        </authorList>
    </citation>
    <scope>NUCLEOTIDE SEQUENCE [LARGE SCALE GENOMIC DNA]</scope>
    <source>
        <strain evidence="3">KLKA75</strain>
    </source>
</reference>
<proteinExistence type="predicted"/>
<dbReference type="InterPro" id="IPR046492">
    <property type="entry name" value="DUF6585"/>
</dbReference>
<evidence type="ECO:0000313" key="3">
    <source>
        <dbReference type="Proteomes" id="UP001595872"/>
    </source>
</evidence>
<keyword evidence="1" id="KW-0812">Transmembrane</keyword>
<keyword evidence="1" id="KW-0472">Membrane</keyword>
<name>A0ABV9UB61_9ACTN</name>
<evidence type="ECO:0000256" key="1">
    <source>
        <dbReference type="SAM" id="Phobius"/>
    </source>
</evidence>
<feature type="transmembrane region" description="Helical" evidence="1">
    <location>
        <begin position="26"/>
        <end position="47"/>
    </location>
</feature>
<keyword evidence="3" id="KW-1185">Reference proteome</keyword>